<feature type="non-terminal residue" evidence="1">
    <location>
        <position position="225"/>
    </location>
</feature>
<dbReference type="Proteomes" id="UP000230941">
    <property type="component" value="Unassembled WGS sequence"/>
</dbReference>
<organism evidence="1 2">
    <name type="scientific">Candidatus Portnoybacteria bacterium CG_4_9_14_3_um_filter_43_11</name>
    <dbReference type="NCBI Taxonomy" id="1974805"/>
    <lineage>
        <taxon>Bacteria</taxon>
        <taxon>Candidatus Portnoyibacteriota</taxon>
    </lineage>
</organism>
<proteinExistence type="predicted"/>
<comment type="caution">
    <text evidence="1">The sequence shown here is derived from an EMBL/GenBank/DDBJ whole genome shotgun (WGS) entry which is preliminary data.</text>
</comment>
<reference evidence="2" key="1">
    <citation type="submission" date="2017-09" db="EMBL/GenBank/DDBJ databases">
        <title>Depth-based differentiation of microbial function through sediment-hosted aquifers and enrichment of novel symbionts in the deep terrestrial subsurface.</title>
        <authorList>
            <person name="Probst A.J."/>
            <person name="Ladd B."/>
            <person name="Jarett J.K."/>
            <person name="Geller-Mcgrath D.E."/>
            <person name="Sieber C.M.K."/>
            <person name="Emerson J.B."/>
            <person name="Anantharaman K."/>
            <person name="Thomas B.C."/>
            <person name="Malmstrom R."/>
            <person name="Stieglmeier M."/>
            <person name="Klingl A."/>
            <person name="Woyke T."/>
            <person name="Ryan C.M."/>
            <person name="Banfield J.F."/>
        </authorList>
    </citation>
    <scope>NUCLEOTIDE SEQUENCE [LARGE SCALE GENOMIC DNA]</scope>
</reference>
<evidence type="ECO:0000313" key="2">
    <source>
        <dbReference type="Proteomes" id="UP000230941"/>
    </source>
</evidence>
<evidence type="ECO:0000313" key="1">
    <source>
        <dbReference type="EMBL" id="PJA63568.1"/>
    </source>
</evidence>
<dbReference type="AlphaFoldDB" id="A0A2M7YKR2"/>
<sequence>MRKYIILGLVGAMVFSVSVVSAGRPGYSSKKQAIVVIPARAIEVSPEVFSLGSASDYNGMKVEGYAFIHYKEGFGKPTGCNNDGVCQGWESPDCADCADGGEKPDASICYGFLSKRAKWKEVEPYLVDPTNIRGLNGTFVRDNLAFNISKWENAASKEILGDEISGAVDGVDLESPDNKNEVYFGDIGQSGAIAVTVVWGIFGGPPGGRKLIEWDQVYDQVDFDW</sequence>
<dbReference type="EMBL" id="PFWG01000063">
    <property type="protein sequence ID" value="PJA63568.1"/>
    <property type="molecule type" value="Genomic_DNA"/>
</dbReference>
<name>A0A2M7YKR2_9BACT</name>
<accession>A0A2M7YKR2</accession>
<protein>
    <submittedName>
        <fullName evidence="1">Uncharacterized protein</fullName>
    </submittedName>
</protein>
<gene>
    <name evidence="1" type="ORF">CO160_02795</name>
</gene>